<dbReference type="Proteomes" id="UP000244893">
    <property type="component" value="Unassembled WGS sequence"/>
</dbReference>
<dbReference type="EMBL" id="QEOP01000006">
    <property type="protein sequence ID" value="PVZ93183.1"/>
    <property type="molecule type" value="Genomic_DNA"/>
</dbReference>
<reference evidence="2 3" key="1">
    <citation type="submission" date="2018-05" db="EMBL/GenBank/DDBJ databases">
        <title>Amnibacterium sp. M8JJ-5, whole genome shotgun sequence.</title>
        <authorList>
            <person name="Tuo L."/>
        </authorList>
    </citation>
    <scope>NUCLEOTIDE SEQUENCE [LARGE SCALE GENOMIC DNA]</scope>
    <source>
        <strain evidence="2 3">M8JJ-5</strain>
    </source>
</reference>
<dbReference type="RefSeq" id="WP_116757949.1">
    <property type="nucleotide sequence ID" value="NZ_JBHUEX010000003.1"/>
</dbReference>
<name>A0A2V1HKP3_9MICO</name>
<gene>
    <name evidence="2" type="ORF">DDQ50_16805</name>
</gene>
<evidence type="ECO:0000313" key="3">
    <source>
        <dbReference type="Proteomes" id="UP000244893"/>
    </source>
</evidence>
<dbReference type="OrthoDB" id="4974465at2"/>
<proteinExistence type="predicted"/>
<feature type="chain" id="PRO_5016014957" evidence="1">
    <location>
        <begin position="32"/>
        <end position="357"/>
    </location>
</feature>
<evidence type="ECO:0000256" key="1">
    <source>
        <dbReference type="SAM" id="SignalP"/>
    </source>
</evidence>
<evidence type="ECO:0000313" key="2">
    <source>
        <dbReference type="EMBL" id="PVZ93183.1"/>
    </source>
</evidence>
<dbReference type="AlphaFoldDB" id="A0A2V1HKP3"/>
<protein>
    <submittedName>
        <fullName evidence="2">Uncharacterized protein</fullName>
    </submittedName>
</protein>
<sequence>MGWKSAVGIAAAVALLAGSAVLLSTAAPAEASCSATGGSVDVAAAGLHPAVAGYSGDQLANAAAIMNAAAGMGLTTQAQVIGVMTAMGESGLRALDYGDTAGPDSRGLFQQRTSWGSLADRMDPTKSAQLFYARLVKVEGWENMTPTAAAHAVQINADPDHYTRWAAPAAEVVQALSGSSAAGCSVGADAQVLAQQLVTAADNGQLRGLVPDHIKEIRWIAQGKQVPDCGIDVRVLQVMVIAVQNFEDVGVSDINRKCTGQLLGAGATSSHNVDGGGKAVDFYRLNGTALTGADTQSVRLITMLEPVMPKGSRVGQIDCRADRGTTIATTNFTQFEDSCNHLHLDVAYAGDAGLRVQ</sequence>
<organism evidence="2 3">
    <name type="scientific">Amnibacterium flavum</name>
    <dbReference type="NCBI Taxonomy" id="2173173"/>
    <lineage>
        <taxon>Bacteria</taxon>
        <taxon>Bacillati</taxon>
        <taxon>Actinomycetota</taxon>
        <taxon>Actinomycetes</taxon>
        <taxon>Micrococcales</taxon>
        <taxon>Microbacteriaceae</taxon>
        <taxon>Amnibacterium</taxon>
    </lineage>
</organism>
<feature type="signal peptide" evidence="1">
    <location>
        <begin position="1"/>
        <end position="31"/>
    </location>
</feature>
<accession>A0A2V1HKP3</accession>
<comment type="caution">
    <text evidence="2">The sequence shown here is derived from an EMBL/GenBank/DDBJ whole genome shotgun (WGS) entry which is preliminary data.</text>
</comment>
<keyword evidence="3" id="KW-1185">Reference proteome</keyword>
<keyword evidence="1" id="KW-0732">Signal</keyword>